<feature type="compositionally biased region" description="Basic and acidic residues" evidence="1">
    <location>
        <begin position="9"/>
        <end position="24"/>
    </location>
</feature>
<gene>
    <name evidence="2" type="ORF">AAP_00332</name>
</gene>
<evidence type="ECO:0000313" key="3">
    <source>
        <dbReference type="Proteomes" id="UP000242877"/>
    </source>
</evidence>
<sequence length="73" mass="8319">MTTTWGSREGADENDKDRMREKVEAADISIQEKVRMLEDLEMDADDLVKKHHSVSFLQKPLGIMNPSQTCQLA</sequence>
<evidence type="ECO:0000256" key="1">
    <source>
        <dbReference type="SAM" id="MobiDB-lite"/>
    </source>
</evidence>
<proteinExistence type="predicted"/>
<dbReference type="OrthoDB" id="10573345at2759"/>
<feature type="region of interest" description="Disordered" evidence="1">
    <location>
        <begin position="1"/>
        <end position="24"/>
    </location>
</feature>
<organism evidence="2 3">
    <name type="scientific">Ascosphaera apis ARSEF 7405</name>
    <dbReference type="NCBI Taxonomy" id="392613"/>
    <lineage>
        <taxon>Eukaryota</taxon>
        <taxon>Fungi</taxon>
        <taxon>Dikarya</taxon>
        <taxon>Ascomycota</taxon>
        <taxon>Pezizomycotina</taxon>
        <taxon>Eurotiomycetes</taxon>
        <taxon>Eurotiomycetidae</taxon>
        <taxon>Onygenales</taxon>
        <taxon>Ascosphaeraceae</taxon>
        <taxon>Ascosphaera</taxon>
    </lineage>
</organism>
<accession>A0A168DST6</accession>
<dbReference type="AlphaFoldDB" id="A0A168DST6"/>
<dbReference type="VEuPathDB" id="FungiDB:AAP_00332"/>
<dbReference type="EMBL" id="AZGZ01000001">
    <property type="protein sequence ID" value="KZZ98071.1"/>
    <property type="molecule type" value="Genomic_DNA"/>
</dbReference>
<protein>
    <submittedName>
        <fullName evidence="2">Uncharacterized protein</fullName>
    </submittedName>
</protein>
<name>A0A168DST6_9EURO</name>
<keyword evidence="3" id="KW-1185">Reference proteome</keyword>
<dbReference type="Proteomes" id="UP000242877">
    <property type="component" value="Unassembled WGS sequence"/>
</dbReference>
<evidence type="ECO:0000313" key="2">
    <source>
        <dbReference type="EMBL" id="KZZ98071.1"/>
    </source>
</evidence>
<comment type="caution">
    <text evidence="2">The sequence shown here is derived from an EMBL/GenBank/DDBJ whole genome shotgun (WGS) entry which is preliminary data.</text>
</comment>
<reference evidence="2 3" key="1">
    <citation type="journal article" date="2016" name="Genome Biol. Evol.">
        <title>Divergent and convergent evolution of fungal pathogenicity.</title>
        <authorList>
            <person name="Shang Y."/>
            <person name="Xiao G."/>
            <person name="Zheng P."/>
            <person name="Cen K."/>
            <person name="Zhan S."/>
            <person name="Wang C."/>
        </authorList>
    </citation>
    <scope>NUCLEOTIDE SEQUENCE [LARGE SCALE GENOMIC DNA]</scope>
    <source>
        <strain evidence="2 3">ARSEF 7405</strain>
    </source>
</reference>